<dbReference type="Pfam" id="PF02687">
    <property type="entry name" value="FtsX"/>
    <property type="match status" value="2"/>
</dbReference>
<dbReference type="Proteomes" id="UP000321532">
    <property type="component" value="Unassembled WGS sequence"/>
</dbReference>
<comment type="caution">
    <text evidence="9">The sequence shown here is derived from an EMBL/GenBank/DDBJ whole genome shotgun (WGS) entry which is preliminary data.</text>
</comment>
<proteinExistence type="predicted"/>
<evidence type="ECO:0000256" key="4">
    <source>
        <dbReference type="ARBA" id="ARBA00022989"/>
    </source>
</evidence>
<reference evidence="9 10" key="1">
    <citation type="submission" date="2019-07" db="EMBL/GenBank/DDBJ databases">
        <title>Whole genome shotgun sequence of Adhaeribacter aerolatus NBRC 106133.</title>
        <authorList>
            <person name="Hosoyama A."/>
            <person name="Uohara A."/>
            <person name="Ohji S."/>
            <person name="Ichikawa N."/>
        </authorList>
    </citation>
    <scope>NUCLEOTIDE SEQUENCE [LARGE SCALE GENOMIC DNA]</scope>
    <source>
        <strain evidence="9 10">NBRC 106133</strain>
    </source>
</reference>
<feature type="domain" description="ABC3 transporter permease C-terminal" evidence="7">
    <location>
        <begin position="299"/>
        <end position="416"/>
    </location>
</feature>
<evidence type="ECO:0000256" key="5">
    <source>
        <dbReference type="ARBA" id="ARBA00023136"/>
    </source>
</evidence>
<feature type="transmembrane region" description="Helical" evidence="6">
    <location>
        <begin position="340"/>
        <end position="366"/>
    </location>
</feature>
<evidence type="ECO:0000259" key="7">
    <source>
        <dbReference type="Pfam" id="PF02687"/>
    </source>
</evidence>
<organism evidence="9 10">
    <name type="scientific">Adhaeribacter aerolatus</name>
    <dbReference type="NCBI Taxonomy" id="670289"/>
    <lineage>
        <taxon>Bacteria</taxon>
        <taxon>Pseudomonadati</taxon>
        <taxon>Bacteroidota</taxon>
        <taxon>Cytophagia</taxon>
        <taxon>Cytophagales</taxon>
        <taxon>Hymenobacteraceae</taxon>
        <taxon>Adhaeribacter</taxon>
    </lineage>
</organism>
<dbReference type="InterPro" id="IPR025857">
    <property type="entry name" value="MacB_PCD"/>
</dbReference>
<evidence type="ECO:0000313" key="9">
    <source>
        <dbReference type="EMBL" id="GEO04560.1"/>
    </source>
</evidence>
<name>A0A512AXZ4_9BACT</name>
<keyword evidence="5 6" id="KW-0472">Membrane</keyword>
<dbReference type="PANTHER" id="PTHR30572">
    <property type="entry name" value="MEMBRANE COMPONENT OF TRANSPORTER-RELATED"/>
    <property type="match status" value="1"/>
</dbReference>
<keyword evidence="3 6" id="KW-0812">Transmembrane</keyword>
<feature type="transmembrane region" description="Helical" evidence="6">
    <location>
        <begin position="771"/>
        <end position="791"/>
    </location>
</feature>
<dbReference type="RefSeq" id="WP_146897819.1">
    <property type="nucleotide sequence ID" value="NZ_BJYS01000015.1"/>
</dbReference>
<dbReference type="OrthoDB" id="5933722at2"/>
<dbReference type="EMBL" id="BJYS01000015">
    <property type="protein sequence ID" value="GEO04560.1"/>
    <property type="molecule type" value="Genomic_DNA"/>
</dbReference>
<feature type="transmembrane region" description="Helical" evidence="6">
    <location>
        <begin position="686"/>
        <end position="711"/>
    </location>
</feature>
<evidence type="ECO:0000256" key="2">
    <source>
        <dbReference type="ARBA" id="ARBA00022475"/>
    </source>
</evidence>
<feature type="transmembrane region" description="Helical" evidence="6">
    <location>
        <begin position="21"/>
        <end position="41"/>
    </location>
</feature>
<feature type="domain" description="ABC3 transporter permease C-terminal" evidence="7">
    <location>
        <begin position="690"/>
        <end position="791"/>
    </location>
</feature>
<dbReference type="InterPro" id="IPR003838">
    <property type="entry name" value="ABC3_permease_C"/>
</dbReference>
<feature type="domain" description="MacB-like periplasmic core" evidence="8">
    <location>
        <begin position="20"/>
        <end position="208"/>
    </location>
</feature>
<keyword evidence="10" id="KW-1185">Reference proteome</keyword>
<feature type="transmembrane region" description="Helical" evidence="6">
    <location>
        <begin position="739"/>
        <end position="759"/>
    </location>
</feature>
<gene>
    <name evidence="9" type="ORF">AAE02nite_22240</name>
</gene>
<dbReference type="GO" id="GO:0022857">
    <property type="term" value="F:transmembrane transporter activity"/>
    <property type="evidence" value="ECO:0007669"/>
    <property type="project" value="TreeGrafter"/>
</dbReference>
<keyword evidence="4 6" id="KW-1133">Transmembrane helix</keyword>
<accession>A0A512AXZ4</accession>
<evidence type="ECO:0000256" key="3">
    <source>
        <dbReference type="ARBA" id="ARBA00022692"/>
    </source>
</evidence>
<dbReference type="AlphaFoldDB" id="A0A512AXZ4"/>
<keyword evidence="2" id="KW-1003">Cell membrane</keyword>
<evidence type="ECO:0000256" key="6">
    <source>
        <dbReference type="SAM" id="Phobius"/>
    </source>
</evidence>
<dbReference type="Pfam" id="PF12704">
    <property type="entry name" value="MacB_PCD"/>
    <property type="match status" value="1"/>
</dbReference>
<protein>
    <submittedName>
        <fullName evidence="9">ABC transporter permease</fullName>
    </submittedName>
</protein>
<evidence type="ECO:0000259" key="8">
    <source>
        <dbReference type="Pfam" id="PF12704"/>
    </source>
</evidence>
<evidence type="ECO:0000313" key="10">
    <source>
        <dbReference type="Proteomes" id="UP000321532"/>
    </source>
</evidence>
<feature type="transmembrane region" description="Helical" evidence="6">
    <location>
        <begin position="294"/>
        <end position="315"/>
    </location>
</feature>
<comment type="subcellular location">
    <subcellularLocation>
        <location evidence="1">Cell membrane</location>
        <topology evidence="1">Multi-pass membrane protein</topology>
    </subcellularLocation>
</comment>
<feature type="transmembrane region" description="Helical" evidence="6">
    <location>
        <begin position="386"/>
        <end position="414"/>
    </location>
</feature>
<evidence type="ECO:0000256" key="1">
    <source>
        <dbReference type="ARBA" id="ARBA00004651"/>
    </source>
</evidence>
<dbReference type="InterPro" id="IPR050250">
    <property type="entry name" value="Macrolide_Exporter_MacB"/>
</dbReference>
<dbReference type="GO" id="GO:0005886">
    <property type="term" value="C:plasma membrane"/>
    <property type="evidence" value="ECO:0007669"/>
    <property type="project" value="UniProtKB-SubCell"/>
</dbReference>
<sequence length="810" mass="90336">MFRNYLKIAFRNMLRHKVYSFINLFGLTVGLTCCLLITLYITNELSYDKYHAKADRIYRVTRNFVNQDGTVNLHLGNIAPPFGPLLKSYFPDLKEVVRVLQNNAVVAVNPERTFNEEDIFFAEPAFFKIFTVPLLSGNPAKALNEPNTVMMTEKMAEKYFPNQNPLGQVLRLDSQLNLKVTGVYESFPANSHFHPNFLVSFVTLEDSAVFGRENLRTNYGSNNFATYLLFPKDYPVKNVAAQFPAFLDKSMPAEGANAVKASSWTNLFLQKLTDIHLYSHLDTELEENGDINTVYLFTAIALFILLIACINFMNLSTARSSIRAKEIGVRKVMGATQPHLVVQFLAESMLFALLAVFIALLLTKLMLPVMNSFTGRELSFTIQNSWLLALAMVGLAALVGLLAGSYPALFLASFQPVKVLKGKLTTGKNSISLRKVLVILQFAISVVLLVSTAVVYKQLSYLRNRALGLDKDHIVNLNYNSTQLGPKYEAFRQELLSNAAIKEVGRSIGVPSDRLLNSMGNARLQTADSMAASPVAFQYLGIDQDFIQTYKIKLLAGRNFSETYPTDDSMAFLLNESGAKLLGLNNPQEGIGRSLEYGNRKGRLVGVLQDFHFESMHEKIKPIIFIIPDGRQYSDISVKLQGNNIAAGLAHLEKTWKKFLPENPFDYNFLDESFGRLYEAEQKQGLLFTIFAGIAILIACLGLFGLASFATEQRTKEIGIRKVLGASVSGIVTMLSKDFLKLVLLANIIAWPLAWYGMHRWLQDFAYRTTISWWIFGVAAVLALVVALLTVSSHATKAAVANPVKALKTE</sequence>
<feature type="transmembrane region" description="Helical" evidence="6">
    <location>
        <begin position="435"/>
        <end position="456"/>
    </location>
</feature>
<dbReference type="PANTHER" id="PTHR30572:SF18">
    <property type="entry name" value="ABC-TYPE MACROLIDE FAMILY EXPORT SYSTEM PERMEASE COMPONENT 2"/>
    <property type="match status" value="1"/>
</dbReference>